<gene>
    <name evidence="3" type="ORF">CSUI_001282</name>
</gene>
<protein>
    <submittedName>
        <fullName evidence="3">Sel1 repeat-containing protein</fullName>
    </submittedName>
</protein>
<proteinExistence type="inferred from homology"/>
<dbReference type="Pfam" id="PF08238">
    <property type="entry name" value="Sel1"/>
    <property type="match status" value="7"/>
</dbReference>
<keyword evidence="4" id="KW-1185">Reference proteome</keyword>
<dbReference type="InterPro" id="IPR050767">
    <property type="entry name" value="Sel1_AlgK"/>
</dbReference>
<accession>A0A2C6L9B3</accession>
<feature type="compositionally biased region" description="Basic and acidic residues" evidence="2">
    <location>
        <begin position="648"/>
        <end position="666"/>
    </location>
</feature>
<dbReference type="Proteomes" id="UP000221165">
    <property type="component" value="Unassembled WGS sequence"/>
</dbReference>
<feature type="compositionally biased region" description="Low complexity" evidence="2">
    <location>
        <begin position="633"/>
        <end position="647"/>
    </location>
</feature>
<dbReference type="AlphaFoldDB" id="A0A2C6L9B3"/>
<dbReference type="RefSeq" id="XP_067926549.1">
    <property type="nucleotide sequence ID" value="XM_068061488.1"/>
</dbReference>
<dbReference type="EMBL" id="MIGC01000501">
    <property type="protein sequence ID" value="PHJ24877.1"/>
    <property type="molecule type" value="Genomic_DNA"/>
</dbReference>
<dbReference type="PANTHER" id="PTHR11102:SF160">
    <property type="entry name" value="ERAD-ASSOCIATED E3 UBIQUITIN-PROTEIN LIGASE COMPONENT HRD3"/>
    <property type="match status" value="1"/>
</dbReference>
<dbReference type="InterPro" id="IPR011990">
    <property type="entry name" value="TPR-like_helical_dom_sf"/>
</dbReference>
<evidence type="ECO:0000313" key="3">
    <source>
        <dbReference type="EMBL" id="PHJ24877.1"/>
    </source>
</evidence>
<dbReference type="InterPro" id="IPR006597">
    <property type="entry name" value="Sel1-like"/>
</dbReference>
<dbReference type="SUPFAM" id="SSF81901">
    <property type="entry name" value="HCP-like"/>
    <property type="match status" value="3"/>
</dbReference>
<evidence type="ECO:0000313" key="4">
    <source>
        <dbReference type="Proteomes" id="UP000221165"/>
    </source>
</evidence>
<feature type="region of interest" description="Disordered" evidence="2">
    <location>
        <begin position="340"/>
        <end position="427"/>
    </location>
</feature>
<evidence type="ECO:0000256" key="1">
    <source>
        <dbReference type="ARBA" id="ARBA00038101"/>
    </source>
</evidence>
<dbReference type="PANTHER" id="PTHR11102">
    <property type="entry name" value="SEL-1-LIKE PROTEIN"/>
    <property type="match status" value="1"/>
</dbReference>
<comment type="caution">
    <text evidence="3">The sequence shown here is derived from an EMBL/GenBank/DDBJ whole genome shotgun (WGS) entry which is preliminary data.</text>
</comment>
<dbReference type="OrthoDB" id="27934at2759"/>
<sequence length="862" mass="94660">MPDIHGPTPLPAVHARDPPEFLNVDSRRVQQLTEALEHKYGENGRAVDARKATDLLQEVAGGGRDAATAQALYELGDLQIRGYPGRLGSISRDLDAAVRYFRESAIFGYGPALHALGTSYAIGIGSLEVNEAEAIRLHHLASLTDYVPAVLAMGFRFLHGDGIPADCEAALRYYKFAAERAVQLLTSSGQAYGPPVPLGDGDRLTDATDAQWKDLQDFQRQQKDVMQYWEQQAKDGNPMAQYEFAKLQEQQLAGEGSPHASVEGGVAEKQRQVAQLYKASAEQGLAPALRDLGLLYLQGVGVEPSFEKAVQCFSQAAQLGDPESQNYLGYLYYFGASVPSPDSDEPDPRAENAVSKHSSPPVRSPDYSRPGGPRDLPAVQPRGQRGASSCSRRSHPSEHPPFASPSLPHRHEQEREGAPLSHGCAQYGDKTSREFSIPKNEVLALHYFTQAALREFPEALFFLGEMEIEAYSATLGGRQRSSGVFSRWGGSKETGEAEKAWASARNFTGDGDEARLRRALRYYQRAADGGYLLAGWREGQMLEAGKGVPERSCQDAALAYKFVAEAGPWLDDVRRGLTQYVEKDLEGALLTFAFAAEEGYEIGQANAAFLYERFRPSWAPRQSVSRFWGGGSTAAQTSNSASSFSRPASEKREAGENGGPLEHKQAADAGYNRVRRDRAAAYETFQGGDDREEGDGPSGRLPQVYRMWNRAALQGNSAALREISKFHLKEKHSDALIAGAPELALQVLKVALSQGDVKALPVLASLYEMADIRSPRQYKRAIDALRFYSETEQANASAGPQQLFRSGGSVWRGWRDALHPHLTRLAVAARIAKLKLKEILTSSVPHGASYKFRRWWKRRRGT</sequence>
<dbReference type="Gene3D" id="1.25.40.10">
    <property type="entry name" value="Tetratricopeptide repeat domain"/>
    <property type="match status" value="4"/>
</dbReference>
<reference evidence="3 4" key="1">
    <citation type="journal article" date="2017" name="Int. J. Parasitol.">
        <title>The genome of the protozoan parasite Cystoisospora suis and a reverse vaccinology approach to identify vaccine candidates.</title>
        <authorList>
            <person name="Palmieri N."/>
            <person name="Shrestha A."/>
            <person name="Ruttkowski B."/>
            <person name="Beck T."/>
            <person name="Vogl C."/>
            <person name="Tomley F."/>
            <person name="Blake D.P."/>
            <person name="Joachim A."/>
        </authorList>
    </citation>
    <scope>NUCLEOTIDE SEQUENCE [LARGE SCALE GENOMIC DNA]</scope>
    <source>
        <strain evidence="3 4">Wien I</strain>
    </source>
</reference>
<dbReference type="SMART" id="SM00671">
    <property type="entry name" value="SEL1"/>
    <property type="match status" value="7"/>
</dbReference>
<dbReference type="GeneID" id="94424699"/>
<evidence type="ECO:0000256" key="2">
    <source>
        <dbReference type="SAM" id="MobiDB-lite"/>
    </source>
</evidence>
<name>A0A2C6L9B3_9APIC</name>
<organism evidence="3 4">
    <name type="scientific">Cystoisospora suis</name>
    <dbReference type="NCBI Taxonomy" id="483139"/>
    <lineage>
        <taxon>Eukaryota</taxon>
        <taxon>Sar</taxon>
        <taxon>Alveolata</taxon>
        <taxon>Apicomplexa</taxon>
        <taxon>Conoidasida</taxon>
        <taxon>Coccidia</taxon>
        <taxon>Eucoccidiorida</taxon>
        <taxon>Eimeriorina</taxon>
        <taxon>Sarcocystidae</taxon>
        <taxon>Cystoisospora</taxon>
    </lineage>
</organism>
<comment type="similarity">
    <text evidence="1">Belongs to the sel-1 family.</text>
</comment>
<feature type="region of interest" description="Disordered" evidence="2">
    <location>
        <begin position="629"/>
        <end position="670"/>
    </location>
</feature>
<dbReference type="VEuPathDB" id="ToxoDB:CSUI_001282"/>